<dbReference type="Proteomes" id="UP000613740">
    <property type="component" value="Unassembled WGS sequence"/>
</dbReference>
<feature type="region of interest" description="Disordered" evidence="5">
    <location>
        <begin position="957"/>
        <end position="1102"/>
    </location>
</feature>
<feature type="domain" description="RING-type" evidence="6">
    <location>
        <begin position="148"/>
        <end position="200"/>
    </location>
</feature>
<dbReference type="SUPFAM" id="SSF57850">
    <property type="entry name" value="RING/U-box"/>
    <property type="match status" value="2"/>
</dbReference>
<dbReference type="PROSITE" id="PS01357">
    <property type="entry name" value="ZF_ZZ_1"/>
    <property type="match status" value="1"/>
</dbReference>
<comment type="caution">
    <text evidence="9">The sequence shown here is derived from an EMBL/GenBank/DDBJ whole genome shotgun (WGS) entry which is preliminary data.</text>
</comment>
<dbReference type="InterPro" id="IPR001841">
    <property type="entry name" value="Znf_RING"/>
</dbReference>
<feature type="region of interest" description="Disordered" evidence="5">
    <location>
        <begin position="318"/>
        <end position="351"/>
    </location>
</feature>
<feature type="domain" description="ZZ-type" evidence="7">
    <location>
        <begin position="225"/>
        <end position="276"/>
    </location>
</feature>
<dbReference type="InterPro" id="IPR000433">
    <property type="entry name" value="Znf_ZZ"/>
</dbReference>
<dbReference type="PROSITE" id="PS50966">
    <property type="entry name" value="ZF_SWIM"/>
    <property type="match status" value="1"/>
</dbReference>
<feature type="compositionally biased region" description="Gly residues" evidence="5">
    <location>
        <begin position="423"/>
        <end position="433"/>
    </location>
</feature>
<feature type="region of interest" description="Disordered" evidence="5">
    <location>
        <begin position="724"/>
        <end position="811"/>
    </location>
</feature>
<dbReference type="Gene3D" id="3.30.40.10">
    <property type="entry name" value="Zinc/RING finger domain, C3HC4 (zinc finger)"/>
    <property type="match status" value="1"/>
</dbReference>
<name>A0A835SYL6_9CHLO</name>
<feature type="compositionally biased region" description="Gly residues" evidence="5">
    <location>
        <begin position="1061"/>
        <end position="1078"/>
    </location>
</feature>
<protein>
    <submittedName>
        <fullName evidence="9">Uncharacterized protein</fullName>
    </submittedName>
</protein>
<dbReference type="CDD" id="cd02340">
    <property type="entry name" value="ZZ_NBR1_like"/>
    <property type="match status" value="1"/>
</dbReference>
<evidence type="ECO:0000256" key="1">
    <source>
        <dbReference type="ARBA" id="ARBA00022723"/>
    </source>
</evidence>
<dbReference type="PANTHER" id="PTHR21540:SF3">
    <property type="entry name" value="E3 UBIQUITIN-PROTEIN LIGASE ZSWIM2"/>
    <property type="match status" value="1"/>
</dbReference>
<feature type="compositionally biased region" description="Low complexity" evidence="5">
    <location>
        <begin position="556"/>
        <end position="569"/>
    </location>
</feature>
<keyword evidence="3" id="KW-0862">Zinc</keyword>
<feature type="compositionally biased region" description="Gly residues" evidence="5">
    <location>
        <begin position="605"/>
        <end position="624"/>
    </location>
</feature>
<feature type="region of interest" description="Disordered" evidence="5">
    <location>
        <begin position="1370"/>
        <end position="1398"/>
    </location>
</feature>
<organism evidence="9 10">
    <name type="scientific">Chlamydomonas schloesseri</name>
    <dbReference type="NCBI Taxonomy" id="2026947"/>
    <lineage>
        <taxon>Eukaryota</taxon>
        <taxon>Viridiplantae</taxon>
        <taxon>Chlorophyta</taxon>
        <taxon>core chlorophytes</taxon>
        <taxon>Chlorophyceae</taxon>
        <taxon>CS clade</taxon>
        <taxon>Chlamydomonadales</taxon>
        <taxon>Chlamydomonadaceae</taxon>
        <taxon>Chlamydomonas</taxon>
    </lineage>
</organism>
<gene>
    <name evidence="9" type="ORF">HYH02_012994</name>
</gene>
<feature type="region of interest" description="Disordered" evidence="5">
    <location>
        <begin position="553"/>
        <end position="695"/>
    </location>
</feature>
<dbReference type="PANTHER" id="PTHR21540">
    <property type="entry name" value="RING FINGER AND SWIM DOMAIN-CONTAINING PROTEIN 2"/>
    <property type="match status" value="1"/>
</dbReference>
<dbReference type="InterPro" id="IPR043145">
    <property type="entry name" value="Znf_ZZ_sf"/>
</dbReference>
<feature type="compositionally biased region" description="Low complexity" evidence="5">
    <location>
        <begin position="750"/>
        <end position="769"/>
    </location>
</feature>
<keyword evidence="2 4" id="KW-0863">Zinc-finger</keyword>
<evidence type="ECO:0000256" key="4">
    <source>
        <dbReference type="PROSITE-ProRule" id="PRU00228"/>
    </source>
</evidence>
<keyword evidence="10" id="KW-1185">Reference proteome</keyword>
<feature type="region of interest" description="Disordered" evidence="5">
    <location>
        <begin position="1294"/>
        <end position="1327"/>
    </location>
</feature>
<dbReference type="CDD" id="cd16494">
    <property type="entry name" value="RING-CH-C4HC3_ZSWM2"/>
    <property type="match status" value="1"/>
</dbReference>
<dbReference type="InterPro" id="IPR039903">
    <property type="entry name" value="Zswim2"/>
</dbReference>
<sequence length="1552" mass="151235">MAERAAPWRSKPSQDVVELLQRVGAVQLFLVQRPGPTSFVVREEGSEVKRKVQIGSRITCSCSPVGPNGTCKELCLHTLFVMVKVLRVPVGNPLLWQLSLSDRELEEVLRCAMQPERPPPEPKTRAAAADKTPAGQVKRKEVDEDDPCPICYEDMVGQDPDLLVWCRFGCGRNVHGKCMGVWMEHQVQSLGKELTCPLCRSEWGDFKWKPPPPKRKAREERKDVHYGTHCGACKKAPLVGKRYRCLICADFDLCEGCFSGGHHPQHPFAVKDTPKSFGAPAERPDMMPTATRIGGPLASMLAGSMAAAAGVSGAAIGGGGGGERGGHHSRSHSSSGQAPPEAPARRESDVGEGELVVSAAGVAPAGVAAAGVGDGGGGLREALAVGVAAAATGQHAAPRVGGGPAAPAASRHPIRGTTVARAGAGGRGGGGGPLPQAGGEDASAAAPPALEARLAQRRQTLQQQQLAVAGLTVGPASGAAGGGGGGGGVMPSVGFTEATDVMVRRANLGQPSKPVLVRRARSTAHERLQQQQQQQQQDGVGAGELSFGLAGVQLGSDAAGPGPSTAAATMGRQQGAHAMPPRHPGRPGMMGPGLGPSQLGRQQPGAGGGAGPGAGGGGGGGGPAGRPPLAHHGHSHHGSVAGVDGPGASTSPELVLQGRVLHGDSTVSPGAAGAGGGGAGPAAARPPPQGQQLAHGRAGLMEPGALGPLHSIYAQQLAVGGAAGGGAGGGNGGPTQPGGVRFRGLAPRYGADAPAVTQAGAAAQHAPGPAGHPGGPTGLRRSRSAGHHGPGGLGLTVTARSMAPHPLTPPTPMDVALPMAAAAAAGGAAGRATMPRLGATGAALTYSGAAGGHNGAGAGNSLYGQGPYGAAPYGNETYGGAIIGDDQRTMLAFSHHIPGPGASFRDGGYGYSDEGAEVGEAEELRAEAAAAEAAGHAAAAALWGRDVYEDEFPRGPRSPHLHLFSSRPNTTGMTSGEHGYGGSGAGGAGGDSFDRSYSHSHSQSFSYSHSQSFGSPSPSRRHHHVPLPLDHGSGSHLATHPEEVAASSPGSGFEGFDSFGRGAGGGTGAGGSGGGGSGSLPPPIDAGPSPRLTLLVGHSHNSPTAAAGAAALAAGLSSPGPPYSPGGPSPRPASSALAAATSPTVAISPVAARGLGGQGTTYSTATASAAAAAAATAATSPSAAAAAPTDRHRSFAGAVHDADADAEADAASQRDSVLMASVQADAMDDFINSLRRTHALPSFGSSSRAGSAMGSGFAGGLAAGLGGDGEVAAAAAAGVGGGGHSIGSRSLVRHASHTESHSPYAAAMSGGGGGGGLSGRAQAAHSARLGQLRPASSGLGITGAEVLGGARSGPGLGLGLGAGAGAGADGAGGGGGGGNSWSGSATAGATGPGPRGSSRSFVGVSPLMLDSGHRTASASGIHGRRGHLGAAAARGGGGGGGGLPGFAGLDDEVGLASSSLDDTLSSFMVERKRSEAVAVAVAHVGNVPGGAVARTRSTLGPGGGQGSPGPGGGGGGGGGLTVGADGGLELKFTTIASNPVFNRPYTLDMSLG</sequence>
<dbReference type="InterPro" id="IPR013083">
    <property type="entry name" value="Znf_RING/FYVE/PHD"/>
</dbReference>
<feature type="region of interest" description="Disordered" evidence="5">
    <location>
        <begin position="114"/>
        <end position="141"/>
    </location>
</feature>
<accession>A0A835SYL6</accession>
<feature type="compositionally biased region" description="Low complexity" evidence="5">
    <location>
        <begin position="434"/>
        <end position="445"/>
    </location>
</feature>
<feature type="compositionally biased region" description="Low complexity" evidence="5">
    <location>
        <begin position="595"/>
        <end position="604"/>
    </location>
</feature>
<feature type="compositionally biased region" description="Low complexity" evidence="5">
    <location>
        <begin position="999"/>
        <end position="1018"/>
    </location>
</feature>
<feature type="compositionally biased region" description="Gly residues" evidence="5">
    <location>
        <begin position="1309"/>
        <end position="1318"/>
    </location>
</feature>
<evidence type="ECO:0000256" key="2">
    <source>
        <dbReference type="ARBA" id="ARBA00022771"/>
    </source>
</evidence>
<dbReference type="PROSITE" id="PS50135">
    <property type="entry name" value="ZF_ZZ_2"/>
    <property type="match status" value="1"/>
</dbReference>
<evidence type="ECO:0000313" key="9">
    <source>
        <dbReference type="EMBL" id="KAG2432423.1"/>
    </source>
</evidence>
<feature type="region of interest" description="Disordered" evidence="5">
    <location>
        <begin position="1492"/>
        <end position="1520"/>
    </location>
</feature>
<proteinExistence type="predicted"/>
<evidence type="ECO:0000259" key="7">
    <source>
        <dbReference type="PROSITE" id="PS50135"/>
    </source>
</evidence>
<dbReference type="Pfam" id="PF00569">
    <property type="entry name" value="ZZ"/>
    <property type="match status" value="1"/>
</dbReference>
<dbReference type="InterPro" id="IPR007527">
    <property type="entry name" value="Znf_SWIM"/>
</dbReference>
<feature type="compositionally biased region" description="Gly residues" evidence="5">
    <location>
        <begin position="1500"/>
        <end position="1520"/>
    </location>
</feature>
<reference evidence="9" key="1">
    <citation type="journal article" date="2020" name="bioRxiv">
        <title>Comparative genomics of Chlamydomonas.</title>
        <authorList>
            <person name="Craig R.J."/>
            <person name="Hasan A.R."/>
            <person name="Ness R.W."/>
            <person name="Keightley P.D."/>
        </authorList>
    </citation>
    <scope>NUCLEOTIDE SEQUENCE</scope>
    <source>
        <strain evidence="9">CCAP 11/173</strain>
    </source>
</reference>
<dbReference type="Gene3D" id="3.30.60.90">
    <property type="match status" value="1"/>
</dbReference>
<dbReference type="GO" id="GO:0061630">
    <property type="term" value="F:ubiquitin protein ligase activity"/>
    <property type="evidence" value="ECO:0007669"/>
    <property type="project" value="InterPro"/>
</dbReference>
<keyword evidence="1" id="KW-0479">Metal-binding</keyword>
<evidence type="ECO:0000256" key="3">
    <source>
        <dbReference type="ARBA" id="ARBA00022833"/>
    </source>
</evidence>
<dbReference type="OrthoDB" id="2122982at2759"/>
<evidence type="ECO:0000259" key="6">
    <source>
        <dbReference type="PROSITE" id="PS50089"/>
    </source>
</evidence>
<feature type="compositionally biased region" description="Gly residues" evidence="5">
    <location>
        <begin position="978"/>
        <end position="990"/>
    </location>
</feature>
<dbReference type="EMBL" id="JAEHOD010000067">
    <property type="protein sequence ID" value="KAG2432423.1"/>
    <property type="molecule type" value="Genomic_DNA"/>
</dbReference>
<dbReference type="GO" id="GO:0008270">
    <property type="term" value="F:zinc ion binding"/>
    <property type="evidence" value="ECO:0007669"/>
    <property type="project" value="UniProtKB-KW"/>
</dbReference>
<feature type="compositionally biased region" description="Gly residues" evidence="5">
    <location>
        <begin position="1370"/>
        <end position="1380"/>
    </location>
</feature>
<evidence type="ECO:0000313" key="10">
    <source>
        <dbReference type="Proteomes" id="UP000613740"/>
    </source>
</evidence>
<dbReference type="SMART" id="SM00291">
    <property type="entry name" value="ZnF_ZZ"/>
    <property type="match status" value="1"/>
</dbReference>
<feature type="region of interest" description="Disordered" evidence="5">
    <location>
        <begin position="419"/>
        <end position="445"/>
    </location>
</feature>
<feature type="domain" description="SWIM-type" evidence="8">
    <location>
        <begin position="50"/>
        <end position="86"/>
    </location>
</feature>
<feature type="region of interest" description="Disordered" evidence="5">
    <location>
        <begin position="520"/>
        <end position="540"/>
    </location>
</feature>
<feature type="compositionally biased region" description="Gly residues" evidence="5">
    <location>
        <begin position="724"/>
        <end position="736"/>
    </location>
</feature>
<evidence type="ECO:0000259" key="8">
    <source>
        <dbReference type="PROSITE" id="PS50966"/>
    </source>
</evidence>
<evidence type="ECO:0000256" key="5">
    <source>
        <dbReference type="SAM" id="MobiDB-lite"/>
    </source>
</evidence>
<dbReference type="PROSITE" id="PS50089">
    <property type="entry name" value="ZF_RING_2"/>
    <property type="match status" value="1"/>
</dbReference>
<feature type="region of interest" description="Disordered" evidence="5">
    <location>
        <begin position="1182"/>
        <end position="1201"/>
    </location>
</feature>